<comment type="caution">
    <text evidence="2">The sequence shown here is derived from an EMBL/GenBank/DDBJ whole genome shotgun (WGS) entry which is preliminary data.</text>
</comment>
<accession>A0A1E5LBB9</accession>
<keyword evidence="1" id="KW-1133">Transmembrane helix</keyword>
<dbReference type="OrthoDB" id="345900at2"/>
<keyword evidence="1" id="KW-0812">Transmembrane</keyword>
<evidence type="ECO:0000313" key="3">
    <source>
        <dbReference type="Proteomes" id="UP000095209"/>
    </source>
</evidence>
<sequence>MHFIMRGLLIGFGYTSIGLGIVGIVLPLIPTTPLLLLGAYCFYKSSPKLHDKLMSNKVLGEYIKRWRSGEGIPLKSKITIILLLWIGMGYSIFMVPFVFMKIGLLVMASCMTIFLLFMKSSK</sequence>
<reference evidence="2 3" key="1">
    <citation type="submission" date="2016-08" db="EMBL/GenBank/DDBJ databases">
        <title>Genome of Bacillus solimangrovi GH2-4.</title>
        <authorList>
            <person name="Lim S."/>
            <person name="Kim B.-C."/>
        </authorList>
    </citation>
    <scope>NUCLEOTIDE SEQUENCE [LARGE SCALE GENOMIC DNA]</scope>
    <source>
        <strain evidence="2 3">GH2-4</strain>
    </source>
</reference>
<dbReference type="Pfam" id="PF04304">
    <property type="entry name" value="DUF454"/>
    <property type="match status" value="1"/>
</dbReference>
<gene>
    <name evidence="2" type="ORF">BFG57_05775</name>
</gene>
<dbReference type="PIRSF" id="PIRSF016789">
    <property type="entry name" value="DUF454"/>
    <property type="match status" value="1"/>
</dbReference>
<keyword evidence="3" id="KW-1185">Reference proteome</keyword>
<dbReference type="GO" id="GO:0005886">
    <property type="term" value="C:plasma membrane"/>
    <property type="evidence" value="ECO:0007669"/>
    <property type="project" value="TreeGrafter"/>
</dbReference>
<evidence type="ECO:0008006" key="4">
    <source>
        <dbReference type="Google" id="ProtNLM"/>
    </source>
</evidence>
<dbReference type="Proteomes" id="UP000095209">
    <property type="component" value="Unassembled WGS sequence"/>
</dbReference>
<proteinExistence type="predicted"/>
<organism evidence="2 3">
    <name type="scientific">Bacillus solimangrovi</name>
    <dbReference type="NCBI Taxonomy" id="1305675"/>
    <lineage>
        <taxon>Bacteria</taxon>
        <taxon>Bacillati</taxon>
        <taxon>Bacillota</taxon>
        <taxon>Bacilli</taxon>
        <taxon>Bacillales</taxon>
        <taxon>Bacillaceae</taxon>
        <taxon>Bacillus</taxon>
    </lineage>
</organism>
<evidence type="ECO:0000256" key="1">
    <source>
        <dbReference type="SAM" id="Phobius"/>
    </source>
</evidence>
<dbReference type="EMBL" id="MJEH01000062">
    <property type="protein sequence ID" value="OEH91373.1"/>
    <property type="molecule type" value="Genomic_DNA"/>
</dbReference>
<dbReference type="PANTHER" id="PTHR35813">
    <property type="entry name" value="INNER MEMBRANE PROTEIN YBAN"/>
    <property type="match status" value="1"/>
</dbReference>
<evidence type="ECO:0000313" key="2">
    <source>
        <dbReference type="EMBL" id="OEH91373.1"/>
    </source>
</evidence>
<feature type="transmembrane region" description="Helical" evidence="1">
    <location>
        <begin position="12"/>
        <end position="43"/>
    </location>
</feature>
<dbReference type="RefSeq" id="WP_069718633.1">
    <property type="nucleotide sequence ID" value="NZ_MJEH01000062.1"/>
</dbReference>
<feature type="transmembrane region" description="Helical" evidence="1">
    <location>
        <begin position="99"/>
        <end position="118"/>
    </location>
</feature>
<keyword evidence="1" id="KW-0472">Membrane</keyword>
<name>A0A1E5LBB9_9BACI</name>
<dbReference type="AlphaFoldDB" id="A0A1E5LBB9"/>
<protein>
    <recommendedName>
        <fullName evidence="4">DUF454 domain-containing protein</fullName>
    </recommendedName>
</protein>
<dbReference type="InterPro" id="IPR007401">
    <property type="entry name" value="DUF454"/>
</dbReference>
<dbReference type="PANTHER" id="PTHR35813:SF1">
    <property type="entry name" value="INNER MEMBRANE PROTEIN YBAN"/>
    <property type="match status" value="1"/>
</dbReference>